<sequence length="443" mass="49009">MTETTASSLMQSISNNSQTNATQPTYTYKVNDYEIAVIGAGGIGSHLLSALVPALHRGELLESTEVITIRIYDSDKVSKENLAHQRFTPDDVGKHKVTAIVESMIPFTSDRLQLVACPWDVREDSDMNPADLTVVAVDSAIARRVVHSSDTIFLDLRCLGDGYVAFDSSVDPDFVSKMTPDQPARSCQHEDAISSGNIEFGFLLAASHGAQWVLQSLRWMVGQTLAMTPYPQSANLTFGTLGRLPEAEDKIEPKGCDEPKIHPPSLVDSCLSTGDYDCGVIREHIAGLTEAGRWQQIWEIGNRLLREVSVLIDAEGKYYVDIGTSGEVKMSPPIGAKVPFKLWLHTHPQDAYWSSTDRDTIASYTSLLERAAVLGHDHYKQTVFSDSPESSLEEDGPLSSWTSEPTVLYKDKPGHESSRRRPRRRSSSRRRRGRGSIGKEEEE</sequence>
<feature type="region of interest" description="Disordered" evidence="1">
    <location>
        <begin position="1"/>
        <end position="23"/>
    </location>
</feature>
<accession>A0A382ACU8</accession>
<proteinExistence type="predicted"/>
<dbReference type="SUPFAM" id="SSF69572">
    <property type="entry name" value="Activating enzymes of the ubiquitin-like proteins"/>
    <property type="match status" value="1"/>
</dbReference>
<reference evidence="3" key="1">
    <citation type="submission" date="2018-05" db="EMBL/GenBank/DDBJ databases">
        <authorList>
            <person name="Lanie J.A."/>
            <person name="Ng W.-L."/>
            <person name="Kazmierczak K.M."/>
            <person name="Andrzejewski T.M."/>
            <person name="Davidsen T.M."/>
            <person name="Wayne K.J."/>
            <person name="Tettelin H."/>
            <person name="Glass J.I."/>
            <person name="Rusch D."/>
            <person name="Podicherti R."/>
            <person name="Tsui H.-C.T."/>
            <person name="Winkler M.E."/>
        </authorList>
    </citation>
    <scope>NUCLEOTIDE SEQUENCE</scope>
</reference>
<gene>
    <name evidence="3" type="ORF">METZ01_LOCUS152234</name>
</gene>
<name>A0A382ACU8_9ZZZZ</name>
<dbReference type="InterPro" id="IPR000594">
    <property type="entry name" value="ThiF_NAD_FAD-bd"/>
</dbReference>
<dbReference type="GO" id="GO:0008641">
    <property type="term" value="F:ubiquitin-like modifier activating enzyme activity"/>
    <property type="evidence" value="ECO:0007669"/>
    <property type="project" value="InterPro"/>
</dbReference>
<dbReference type="Gene3D" id="3.40.50.720">
    <property type="entry name" value="NAD(P)-binding Rossmann-like Domain"/>
    <property type="match status" value="1"/>
</dbReference>
<protein>
    <recommendedName>
        <fullName evidence="2">THIF-type NAD/FAD binding fold domain-containing protein</fullName>
    </recommendedName>
</protein>
<organism evidence="3">
    <name type="scientific">marine metagenome</name>
    <dbReference type="NCBI Taxonomy" id="408172"/>
    <lineage>
        <taxon>unclassified sequences</taxon>
        <taxon>metagenomes</taxon>
        <taxon>ecological metagenomes</taxon>
    </lineage>
</organism>
<dbReference type="Pfam" id="PF00899">
    <property type="entry name" value="ThiF"/>
    <property type="match status" value="1"/>
</dbReference>
<evidence type="ECO:0000313" key="3">
    <source>
        <dbReference type="EMBL" id="SVA99380.1"/>
    </source>
</evidence>
<evidence type="ECO:0000259" key="2">
    <source>
        <dbReference type="Pfam" id="PF00899"/>
    </source>
</evidence>
<feature type="compositionally biased region" description="Basic residues" evidence="1">
    <location>
        <begin position="420"/>
        <end position="434"/>
    </location>
</feature>
<dbReference type="EMBL" id="UINC01024872">
    <property type="protein sequence ID" value="SVA99380.1"/>
    <property type="molecule type" value="Genomic_DNA"/>
</dbReference>
<feature type="region of interest" description="Disordered" evidence="1">
    <location>
        <begin position="384"/>
        <end position="443"/>
    </location>
</feature>
<feature type="domain" description="THIF-type NAD/FAD binding fold" evidence="2">
    <location>
        <begin position="25"/>
        <end position="170"/>
    </location>
</feature>
<evidence type="ECO:0000256" key="1">
    <source>
        <dbReference type="SAM" id="MobiDB-lite"/>
    </source>
</evidence>
<dbReference type="InterPro" id="IPR035985">
    <property type="entry name" value="Ubiquitin-activating_enz"/>
</dbReference>
<dbReference type="AlphaFoldDB" id="A0A382ACU8"/>
<feature type="compositionally biased region" description="Basic and acidic residues" evidence="1">
    <location>
        <begin position="409"/>
        <end position="419"/>
    </location>
</feature>